<dbReference type="Gene3D" id="3.90.76.10">
    <property type="entry name" value="Dipeptide-binding Protein, Domain 1"/>
    <property type="match status" value="1"/>
</dbReference>
<dbReference type="GO" id="GO:0043190">
    <property type="term" value="C:ATP-binding cassette (ABC) transporter complex"/>
    <property type="evidence" value="ECO:0007669"/>
    <property type="project" value="InterPro"/>
</dbReference>
<dbReference type="InterPro" id="IPR000914">
    <property type="entry name" value="SBP_5_dom"/>
</dbReference>
<dbReference type="FunFam" id="3.40.190.10:FF:000036">
    <property type="entry name" value="Dipeptide ABC transporter, substrate-binding protein"/>
    <property type="match status" value="1"/>
</dbReference>
<dbReference type="KEGG" id="psw:LK03_01805"/>
<dbReference type="PANTHER" id="PTHR30290:SF38">
    <property type="entry name" value="D,D-DIPEPTIDE-BINDING PERIPLASMIC PROTEIN DDPA-RELATED"/>
    <property type="match status" value="1"/>
</dbReference>
<dbReference type="AlphaFoldDB" id="A0A089WNG6"/>
<keyword evidence="5" id="KW-0653">Protein transport</keyword>
<dbReference type="InterPro" id="IPR039424">
    <property type="entry name" value="SBP_5"/>
</dbReference>
<gene>
    <name evidence="8" type="ORF">LK03_01805</name>
</gene>
<keyword evidence="9" id="KW-1185">Reference proteome</keyword>
<feature type="chain" id="PRO_5001851049" evidence="6">
    <location>
        <begin position="24"/>
        <end position="531"/>
    </location>
</feature>
<dbReference type="STRING" id="157783.LK03_01805"/>
<keyword evidence="4" id="KW-0571">Peptide transport</keyword>
<dbReference type="Gene3D" id="3.40.190.10">
    <property type="entry name" value="Periplasmic binding protein-like II"/>
    <property type="match status" value="1"/>
</dbReference>
<feature type="domain" description="Solute-binding protein family 5" evidence="7">
    <location>
        <begin position="68"/>
        <end position="449"/>
    </location>
</feature>
<evidence type="ECO:0000256" key="6">
    <source>
        <dbReference type="SAM" id="SignalP"/>
    </source>
</evidence>
<protein>
    <submittedName>
        <fullName evidence="8">Peptide ABC transporter substrate-binding protein</fullName>
    </submittedName>
</protein>
<evidence type="ECO:0000256" key="1">
    <source>
        <dbReference type="ARBA" id="ARBA00005695"/>
    </source>
</evidence>
<dbReference type="GO" id="GO:0030288">
    <property type="term" value="C:outer membrane-bounded periplasmic space"/>
    <property type="evidence" value="ECO:0007669"/>
    <property type="project" value="TreeGrafter"/>
</dbReference>
<dbReference type="CDD" id="cd08493">
    <property type="entry name" value="PBP2_DppA_like"/>
    <property type="match status" value="1"/>
</dbReference>
<keyword evidence="3 6" id="KW-0732">Signal</keyword>
<comment type="similarity">
    <text evidence="1">Belongs to the bacterial solute-binding protein 5 family.</text>
</comment>
<dbReference type="Pfam" id="PF00496">
    <property type="entry name" value="SBP_bac_5"/>
    <property type="match status" value="1"/>
</dbReference>
<dbReference type="EMBL" id="CP009455">
    <property type="protein sequence ID" value="AIR88052.1"/>
    <property type="molecule type" value="Genomic_DNA"/>
</dbReference>
<evidence type="ECO:0000256" key="4">
    <source>
        <dbReference type="ARBA" id="ARBA00022856"/>
    </source>
</evidence>
<organism evidence="8 9">
    <name type="scientific">Pseudomonas cremoricolorata</name>
    <dbReference type="NCBI Taxonomy" id="157783"/>
    <lineage>
        <taxon>Bacteria</taxon>
        <taxon>Pseudomonadati</taxon>
        <taxon>Pseudomonadota</taxon>
        <taxon>Gammaproteobacteria</taxon>
        <taxon>Pseudomonadales</taxon>
        <taxon>Pseudomonadaceae</taxon>
        <taxon>Pseudomonas</taxon>
    </lineage>
</organism>
<feature type="signal peptide" evidence="6">
    <location>
        <begin position="1"/>
        <end position="23"/>
    </location>
</feature>
<dbReference type="SUPFAM" id="SSF53850">
    <property type="entry name" value="Periplasmic binding protein-like II"/>
    <property type="match status" value="1"/>
</dbReference>
<dbReference type="PANTHER" id="PTHR30290">
    <property type="entry name" value="PERIPLASMIC BINDING COMPONENT OF ABC TRANSPORTER"/>
    <property type="match status" value="1"/>
</dbReference>
<evidence type="ECO:0000256" key="2">
    <source>
        <dbReference type="ARBA" id="ARBA00022448"/>
    </source>
</evidence>
<dbReference type="PIRSF" id="PIRSF002741">
    <property type="entry name" value="MppA"/>
    <property type="match status" value="1"/>
</dbReference>
<name>A0A089WNG6_9PSED</name>
<dbReference type="OrthoDB" id="9801912at2"/>
<dbReference type="RefSeq" id="WP_038410825.1">
    <property type="nucleotide sequence ID" value="NZ_CP009455.1"/>
</dbReference>
<evidence type="ECO:0000256" key="3">
    <source>
        <dbReference type="ARBA" id="ARBA00022729"/>
    </source>
</evidence>
<evidence type="ECO:0000313" key="8">
    <source>
        <dbReference type="EMBL" id="AIR88052.1"/>
    </source>
</evidence>
<dbReference type="Gene3D" id="3.10.105.10">
    <property type="entry name" value="Dipeptide-binding Protein, Domain 3"/>
    <property type="match status" value="1"/>
</dbReference>
<sequence length="531" mass="58790">MKTLARNALLMTLLLGLADQALAKPLVVCTEASPEGFDTVQYTTAVTGDAAAETLFNRLVEFVPGTTELQPALAERWSVSDDGLVYTFHLRRGVQFHRTAWFSPSRELNADDVLWSFQRQLDPSHPWHSKASVGFPYFESMGFGQLIRSVEKTDDYTVVFTLSRREAPFLHDLAMGFTSIYSAEYGDQLLAAGKTAELNSKPIGTGPFVFQRYSKDAQVRYAANPTYFRGKPPAEALIFVITPDNNVRLQKLRANECQIALYPKPEDVSAIEADPRLKVAGIEAMVTSYVSLNTQRPWLNDVRVRQAINMAVDRQALVEQLFGKGNALPAVNPYPPTLMGYNASLHSLPRDLNKARALLKEAGVPDGTTLTLFTRNGGGPSNPNPRLAAEMLQADLAQIGLRVDIRVMEWAEMLRRAKRGEHDMVAAGWAGDNGDPDNFLAPLLGCEAAKNGENYSRWCDPQFQALIDQARGIIEPAQRAKLYEQALAVYDAAQPWINIAHPKVFTALRDNVEGYVISPTTKNNFATTQVK</sequence>
<keyword evidence="2" id="KW-0813">Transport</keyword>
<proteinExistence type="inferred from homology"/>
<accession>A0A089WNG6</accession>
<reference evidence="8 9" key="1">
    <citation type="submission" date="2014-09" db="EMBL/GenBank/DDBJ databases">
        <authorList>
            <person name="Chan K.-G."/>
        </authorList>
    </citation>
    <scope>NUCLEOTIDE SEQUENCE [LARGE SCALE GENOMIC DNA]</scope>
    <source>
        <strain evidence="8 9">ND07</strain>
    </source>
</reference>
<evidence type="ECO:0000313" key="9">
    <source>
        <dbReference type="Proteomes" id="UP000029493"/>
    </source>
</evidence>
<dbReference type="GO" id="GO:0042938">
    <property type="term" value="P:dipeptide transport"/>
    <property type="evidence" value="ECO:0007669"/>
    <property type="project" value="TreeGrafter"/>
</dbReference>
<dbReference type="InterPro" id="IPR030678">
    <property type="entry name" value="Peptide/Ni-bd"/>
</dbReference>
<dbReference type="GO" id="GO:0015031">
    <property type="term" value="P:protein transport"/>
    <property type="evidence" value="ECO:0007669"/>
    <property type="project" value="UniProtKB-KW"/>
</dbReference>
<dbReference type="GO" id="GO:1904680">
    <property type="term" value="F:peptide transmembrane transporter activity"/>
    <property type="evidence" value="ECO:0007669"/>
    <property type="project" value="TreeGrafter"/>
</dbReference>
<evidence type="ECO:0000259" key="7">
    <source>
        <dbReference type="Pfam" id="PF00496"/>
    </source>
</evidence>
<evidence type="ECO:0000256" key="5">
    <source>
        <dbReference type="ARBA" id="ARBA00022927"/>
    </source>
</evidence>
<dbReference type="Proteomes" id="UP000029493">
    <property type="component" value="Chromosome"/>
</dbReference>
<dbReference type="eggNOG" id="COG0747">
    <property type="taxonomic scope" value="Bacteria"/>
</dbReference>